<organism evidence="2">
    <name type="scientific">marine metagenome</name>
    <dbReference type="NCBI Taxonomy" id="408172"/>
    <lineage>
        <taxon>unclassified sequences</taxon>
        <taxon>metagenomes</taxon>
        <taxon>ecological metagenomes</taxon>
    </lineage>
</organism>
<feature type="region of interest" description="Disordered" evidence="1">
    <location>
        <begin position="1"/>
        <end position="21"/>
    </location>
</feature>
<reference evidence="2" key="1">
    <citation type="submission" date="2018-05" db="EMBL/GenBank/DDBJ databases">
        <authorList>
            <person name="Lanie J.A."/>
            <person name="Ng W.-L."/>
            <person name="Kazmierczak K.M."/>
            <person name="Andrzejewski T.M."/>
            <person name="Davidsen T.M."/>
            <person name="Wayne K.J."/>
            <person name="Tettelin H."/>
            <person name="Glass J.I."/>
            <person name="Rusch D."/>
            <person name="Podicherti R."/>
            <person name="Tsui H.-C.T."/>
            <person name="Winkler M.E."/>
        </authorList>
    </citation>
    <scope>NUCLEOTIDE SEQUENCE</scope>
</reference>
<proteinExistence type="predicted"/>
<accession>A0A383ENB3</accession>
<protein>
    <submittedName>
        <fullName evidence="2">Uncharacterized protein</fullName>
    </submittedName>
</protein>
<dbReference type="AlphaFoldDB" id="A0A383ENB3"/>
<dbReference type="EMBL" id="UINC01227030">
    <property type="protein sequence ID" value="SVE57755.1"/>
    <property type="molecule type" value="Genomic_DNA"/>
</dbReference>
<evidence type="ECO:0000313" key="2">
    <source>
        <dbReference type="EMBL" id="SVE57755.1"/>
    </source>
</evidence>
<gene>
    <name evidence="2" type="ORF">METZ01_LOCUS510609</name>
</gene>
<name>A0A383ENB3_9ZZZZ</name>
<sequence>MGKKGESPAETPSGVSSRPKREVDFELFRELRVKGW</sequence>
<evidence type="ECO:0000256" key="1">
    <source>
        <dbReference type="SAM" id="MobiDB-lite"/>
    </source>
</evidence>